<dbReference type="PANTHER" id="PTHR22916">
    <property type="entry name" value="GLYCOSYLTRANSFERASE"/>
    <property type="match status" value="1"/>
</dbReference>
<dbReference type="InterPro" id="IPR001173">
    <property type="entry name" value="Glyco_trans_2-like"/>
</dbReference>
<comment type="caution">
    <text evidence="2">The sequence shown here is derived from an EMBL/GenBank/DDBJ whole genome shotgun (WGS) entry which is preliminary data.</text>
</comment>
<proteinExistence type="predicted"/>
<dbReference type="Proteomes" id="UP000679725">
    <property type="component" value="Unassembled WGS sequence"/>
</dbReference>
<dbReference type="RefSeq" id="WP_215232687.1">
    <property type="nucleotide sequence ID" value="NZ_CAJRAU010000002.1"/>
</dbReference>
<feature type="domain" description="Glycosyltransferase 2-like" evidence="1">
    <location>
        <begin position="9"/>
        <end position="175"/>
    </location>
</feature>
<name>A0ABM8UMC9_9BACT</name>
<protein>
    <recommendedName>
        <fullName evidence="1">Glycosyltransferase 2-like domain-containing protein</fullName>
    </recommendedName>
</protein>
<accession>A0ABM8UMC9</accession>
<dbReference type="Pfam" id="PF00535">
    <property type="entry name" value="Glycos_transf_2"/>
    <property type="match status" value="1"/>
</dbReference>
<dbReference type="SUPFAM" id="SSF53448">
    <property type="entry name" value="Nucleotide-diphospho-sugar transferases"/>
    <property type="match status" value="1"/>
</dbReference>
<sequence>MKSDQKLAIVIPAFKSEYLFDTLESIRNQTCKDFTVYIGDDGSPNNLFKIIKDFTYDLDIVYKRFEHNMGAQNLVGHWERSVAMTNNEEWIWLFSDDDVMDPNCVSSFYKSLNSGVKADLFHFDIDIIDGESKTIKKCSNYPAVLRVENFFAERIRHKIHSSVVEYIFRRSVYYREDGFQNYDLAWCSDDATWIKFGRKSDIVTIPYARVSWRFSGSNISSNLKQKSVVLRKLESNVQHIQWVADYFKANNISEETSNLDKFKWAFSVVILSTAVSVRERYQLGLSVVNTLGYSRIAPLAMAYLMYWDVKRSILPSR</sequence>
<evidence type="ECO:0000259" key="1">
    <source>
        <dbReference type="Pfam" id="PF00535"/>
    </source>
</evidence>
<keyword evidence="3" id="KW-1185">Reference proteome</keyword>
<dbReference type="PANTHER" id="PTHR22916:SF3">
    <property type="entry name" value="UDP-GLCNAC:BETAGAL BETA-1,3-N-ACETYLGLUCOSAMINYLTRANSFERASE-LIKE PROTEIN 1"/>
    <property type="match status" value="1"/>
</dbReference>
<gene>
    <name evidence="2" type="ORF">DYBT9623_01273</name>
</gene>
<dbReference type="InterPro" id="IPR029044">
    <property type="entry name" value="Nucleotide-diphossugar_trans"/>
</dbReference>
<dbReference type="EMBL" id="CAJRAU010000002">
    <property type="protein sequence ID" value="CAG5068542.1"/>
    <property type="molecule type" value="Genomic_DNA"/>
</dbReference>
<reference evidence="2 3" key="1">
    <citation type="submission" date="2021-04" db="EMBL/GenBank/DDBJ databases">
        <authorList>
            <person name="Rodrigo-Torres L."/>
            <person name="Arahal R. D."/>
            <person name="Lucena T."/>
        </authorList>
    </citation>
    <scope>NUCLEOTIDE SEQUENCE [LARGE SCALE GENOMIC DNA]</scope>
    <source>
        <strain evidence="2 3">CECT 9623</strain>
    </source>
</reference>
<dbReference type="Gene3D" id="3.90.550.10">
    <property type="entry name" value="Spore Coat Polysaccharide Biosynthesis Protein SpsA, Chain A"/>
    <property type="match status" value="1"/>
</dbReference>
<evidence type="ECO:0000313" key="2">
    <source>
        <dbReference type="EMBL" id="CAG5068542.1"/>
    </source>
</evidence>
<evidence type="ECO:0000313" key="3">
    <source>
        <dbReference type="Proteomes" id="UP000679725"/>
    </source>
</evidence>
<organism evidence="2 3">
    <name type="scientific">Dyadobacter linearis</name>
    <dbReference type="NCBI Taxonomy" id="2823330"/>
    <lineage>
        <taxon>Bacteria</taxon>
        <taxon>Pseudomonadati</taxon>
        <taxon>Bacteroidota</taxon>
        <taxon>Cytophagia</taxon>
        <taxon>Cytophagales</taxon>
        <taxon>Spirosomataceae</taxon>
        <taxon>Dyadobacter</taxon>
    </lineage>
</organism>